<dbReference type="GO" id="GO:0006488">
    <property type="term" value="P:dolichol-linked oligosaccharide biosynthetic process"/>
    <property type="evidence" value="ECO:0007669"/>
    <property type="project" value="InterPro"/>
</dbReference>
<evidence type="ECO:0000313" key="15">
    <source>
        <dbReference type="Proteomes" id="UP000237144"/>
    </source>
</evidence>
<dbReference type="Proteomes" id="UP000237144">
    <property type="component" value="Unassembled WGS sequence"/>
</dbReference>
<evidence type="ECO:0000256" key="1">
    <source>
        <dbReference type="ARBA" id="ARBA00004240"/>
    </source>
</evidence>
<dbReference type="STRING" id="741276.A0A2S5B2Y9"/>
<dbReference type="GO" id="GO:0004577">
    <property type="term" value="F:N-acetylglucosaminyldiphosphodolichol N-acetylglucosaminyltransferase activity"/>
    <property type="evidence" value="ECO:0007669"/>
    <property type="project" value="UniProtKB-EC"/>
</dbReference>
<sequence>MVKTCLLTVGSTRFDQLVSAFLLPDSLESLSDLGVNHVVAQVGNSLLPPGYHLGTTALPGGVRLEVFRFAGDLEEQVGNADLVVSHAGAGSLLSFIRPLSTSGGSSPGRAAHRKLVLVPNSTLMDSHQSDLAEEMDKKGWATICWTPEDLPPTLRGLGKGRDVQTGTAQSAFPELDKGKVQRILNEVLGYA</sequence>
<keyword evidence="15" id="KW-1185">Reference proteome</keyword>
<evidence type="ECO:0000256" key="5">
    <source>
        <dbReference type="ARBA" id="ARBA00017468"/>
    </source>
</evidence>
<gene>
    <name evidence="12" type="primary">ALG13</name>
    <name evidence="14" type="ORF">BMF94_5977</name>
</gene>
<evidence type="ECO:0000256" key="3">
    <source>
        <dbReference type="ARBA" id="ARBA00011198"/>
    </source>
</evidence>
<accession>A0A2S5B2Y9</accession>
<dbReference type="EC" id="2.4.1.141" evidence="4 12"/>
<dbReference type="Gene3D" id="3.40.50.2000">
    <property type="entry name" value="Glycogen Phosphorylase B"/>
    <property type="match status" value="1"/>
</dbReference>
<name>A0A2S5B2Y9_9BASI</name>
<dbReference type="Pfam" id="PF04101">
    <property type="entry name" value="Glyco_tran_28_C"/>
    <property type="match status" value="1"/>
</dbReference>
<keyword evidence="8 12" id="KW-0256">Endoplasmic reticulum</keyword>
<organism evidence="14 15">
    <name type="scientific">Rhodotorula taiwanensis</name>
    <dbReference type="NCBI Taxonomy" id="741276"/>
    <lineage>
        <taxon>Eukaryota</taxon>
        <taxon>Fungi</taxon>
        <taxon>Dikarya</taxon>
        <taxon>Basidiomycota</taxon>
        <taxon>Pucciniomycotina</taxon>
        <taxon>Microbotryomycetes</taxon>
        <taxon>Sporidiobolales</taxon>
        <taxon>Sporidiobolaceae</taxon>
        <taxon>Rhodotorula</taxon>
    </lineage>
</organism>
<protein>
    <recommendedName>
        <fullName evidence="5 12">UDP-N-acetylglucosamine transferase subunit ALG13</fullName>
        <ecNumber evidence="4 12">2.4.1.141</ecNumber>
    </recommendedName>
    <alternativeName>
        <fullName evidence="10 12">Asparagine-linked glycosylation protein 13</fullName>
    </alternativeName>
</protein>
<proteinExistence type="inferred from homology"/>
<evidence type="ECO:0000256" key="7">
    <source>
        <dbReference type="ARBA" id="ARBA00022679"/>
    </source>
</evidence>
<dbReference type="PANTHER" id="PTHR12867:SF6">
    <property type="entry name" value="N-ACETYLGLUCOSAMINYLDIPHOSPHODOLICHOL N-ACETYLGLUCOSAMINYLTRANSFERASE"/>
    <property type="match status" value="1"/>
</dbReference>
<keyword evidence="6 12" id="KW-0328">Glycosyltransferase</keyword>
<dbReference type="InterPro" id="IPR039042">
    <property type="entry name" value="Alg13-like"/>
</dbReference>
<comment type="catalytic activity">
    <reaction evidence="11">
        <text>an N-acetyl-alpha-D-glucosaminyl-diphospho-di-trans,poly-cis-dolichol + UDP-N-acetyl-alpha-D-glucosamine = an N,N'-diacetylchitobiosyl-diphospho-di-trans,poly-cis-dolichol + UDP + H(+)</text>
        <dbReference type="Rhea" id="RHEA:23380"/>
        <dbReference type="Rhea" id="RHEA-COMP:19507"/>
        <dbReference type="Rhea" id="RHEA-COMP:19510"/>
        <dbReference type="ChEBI" id="CHEBI:15378"/>
        <dbReference type="ChEBI" id="CHEBI:57269"/>
        <dbReference type="ChEBI" id="CHEBI:57705"/>
        <dbReference type="ChEBI" id="CHEBI:58223"/>
        <dbReference type="ChEBI" id="CHEBI:58427"/>
        <dbReference type="EC" id="2.4.1.141"/>
    </reaction>
</comment>
<dbReference type="SUPFAM" id="SSF53756">
    <property type="entry name" value="UDP-Glycosyltransferase/glycogen phosphorylase"/>
    <property type="match status" value="1"/>
</dbReference>
<evidence type="ECO:0000256" key="6">
    <source>
        <dbReference type="ARBA" id="ARBA00022676"/>
    </source>
</evidence>
<feature type="domain" description="Glycosyl transferase family 28 C-terminal" evidence="13">
    <location>
        <begin position="4"/>
        <end position="94"/>
    </location>
</feature>
<evidence type="ECO:0000256" key="8">
    <source>
        <dbReference type="ARBA" id="ARBA00022824"/>
    </source>
</evidence>
<reference evidence="14 15" key="1">
    <citation type="journal article" date="2018" name="Front. Microbiol.">
        <title>Prospects for Fungal Bioremediation of Acidic Radioactive Waste Sites: Characterization and Genome Sequence of Rhodotorula taiwanensis MD1149.</title>
        <authorList>
            <person name="Tkavc R."/>
            <person name="Matrosova V.Y."/>
            <person name="Grichenko O.E."/>
            <person name="Gostincar C."/>
            <person name="Volpe R.P."/>
            <person name="Klimenkova P."/>
            <person name="Gaidamakova E.K."/>
            <person name="Zhou C.E."/>
            <person name="Stewart B.J."/>
            <person name="Lyman M.G."/>
            <person name="Malfatti S.A."/>
            <person name="Rubinfeld B."/>
            <person name="Courtot M."/>
            <person name="Singh J."/>
            <person name="Dalgard C.L."/>
            <person name="Hamilton T."/>
            <person name="Frey K.G."/>
            <person name="Gunde-Cimerman N."/>
            <person name="Dugan L."/>
            <person name="Daly M.J."/>
        </authorList>
    </citation>
    <scope>NUCLEOTIDE SEQUENCE [LARGE SCALE GENOMIC DNA]</scope>
    <source>
        <strain evidence="14 15">MD1149</strain>
    </source>
</reference>
<dbReference type="AlphaFoldDB" id="A0A2S5B2Y9"/>
<comment type="function">
    <text evidence="9 12">Involved in protein N-glycosylation. Essential for the second step of the dolichol-linked oligosaccharide pathway.</text>
</comment>
<evidence type="ECO:0000256" key="4">
    <source>
        <dbReference type="ARBA" id="ARBA00012614"/>
    </source>
</evidence>
<evidence type="ECO:0000256" key="9">
    <source>
        <dbReference type="ARBA" id="ARBA00024804"/>
    </source>
</evidence>
<evidence type="ECO:0000313" key="14">
    <source>
        <dbReference type="EMBL" id="POY71051.1"/>
    </source>
</evidence>
<comment type="subunit">
    <text evidence="3 12">Heterodimer with ALG14 to form a functional enzyme.</text>
</comment>
<dbReference type="PANTHER" id="PTHR12867">
    <property type="entry name" value="GLYCOSYL TRANSFERASE-RELATED"/>
    <property type="match status" value="1"/>
</dbReference>
<dbReference type="InterPro" id="IPR007235">
    <property type="entry name" value="Glyco_trans_28_C"/>
</dbReference>
<comment type="caution">
    <text evidence="14">The sequence shown here is derived from an EMBL/GenBank/DDBJ whole genome shotgun (WGS) entry which is preliminary data.</text>
</comment>
<evidence type="ECO:0000256" key="2">
    <source>
        <dbReference type="ARBA" id="ARBA00006962"/>
    </source>
</evidence>
<evidence type="ECO:0000259" key="13">
    <source>
        <dbReference type="Pfam" id="PF04101"/>
    </source>
</evidence>
<evidence type="ECO:0000256" key="12">
    <source>
        <dbReference type="RuleBase" id="RU362128"/>
    </source>
</evidence>
<dbReference type="EMBL" id="PJQD01000088">
    <property type="protein sequence ID" value="POY71051.1"/>
    <property type="molecule type" value="Genomic_DNA"/>
</dbReference>
<dbReference type="GO" id="GO:0005783">
    <property type="term" value="C:endoplasmic reticulum"/>
    <property type="evidence" value="ECO:0007669"/>
    <property type="project" value="UniProtKB-SubCell"/>
</dbReference>
<keyword evidence="7 12" id="KW-0808">Transferase</keyword>
<dbReference type="OrthoDB" id="20273at2759"/>
<comment type="similarity">
    <text evidence="2 12">Belongs to the glycosyltransferase 28 family.</text>
</comment>
<evidence type="ECO:0000256" key="10">
    <source>
        <dbReference type="ARBA" id="ARBA00032061"/>
    </source>
</evidence>
<comment type="subcellular location">
    <subcellularLocation>
        <location evidence="1 12">Endoplasmic reticulum</location>
    </subcellularLocation>
</comment>
<evidence type="ECO:0000256" key="11">
    <source>
        <dbReference type="ARBA" id="ARBA00048184"/>
    </source>
</evidence>